<reference evidence="3 4" key="1">
    <citation type="submission" date="2017-03" db="EMBL/GenBank/DDBJ databases">
        <title>Genomes of endolithic fungi from Antarctica.</title>
        <authorList>
            <person name="Coleine C."/>
            <person name="Masonjones S."/>
            <person name="Stajich J.E."/>
        </authorList>
    </citation>
    <scope>NUCLEOTIDE SEQUENCE [LARGE SCALE GENOMIC DNA]</scope>
    <source>
        <strain evidence="3 4">CCFEE 6315</strain>
    </source>
</reference>
<evidence type="ECO:0000313" key="3">
    <source>
        <dbReference type="EMBL" id="TKA29602.1"/>
    </source>
</evidence>
<dbReference type="InterPro" id="IPR056196">
    <property type="entry name" value="Mmc1_C"/>
</dbReference>
<evidence type="ECO:0000256" key="1">
    <source>
        <dbReference type="SAM" id="MobiDB-lite"/>
    </source>
</evidence>
<gene>
    <name evidence="3" type="ORF">B0A50_03616</name>
</gene>
<evidence type="ECO:0000313" key="4">
    <source>
        <dbReference type="Proteomes" id="UP000308549"/>
    </source>
</evidence>
<feature type="region of interest" description="Disordered" evidence="1">
    <location>
        <begin position="40"/>
        <end position="77"/>
    </location>
</feature>
<feature type="compositionally biased region" description="Basic residues" evidence="1">
    <location>
        <begin position="60"/>
        <end position="69"/>
    </location>
</feature>
<dbReference type="Pfam" id="PF23867">
    <property type="entry name" value="Mmc1_N"/>
    <property type="match status" value="1"/>
</dbReference>
<comment type="caution">
    <text evidence="3">The sequence shown here is derived from an EMBL/GenBank/DDBJ whole genome shotgun (WGS) entry which is preliminary data.</text>
</comment>
<proteinExistence type="predicted"/>
<dbReference type="PANTHER" id="PTHR38644">
    <property type="entry name" value="EXPRESSED PROTEIN"/>
    <property type="match status" value="1"/>
</dbReference>
<organism evidence="3 4">
    <name type="scientific">Salinomyces thailandicus</name>
    <dbReference type="NCBI Taxonomy" id="706561"/>
    <lineage>
        <taxon>Eukaryota</taxon>
        <taxon>Fungi</taxon>
        <taxon>Dikarya</taxon>
        <taxon>Ascomycota</taxon>
        <taxon>Pezizomycotina</taxon>
        <taxon>Dothideomycetes</taxon>
        <taxon>Dothideomycetidae</taxon>
        <taxon>Mycosphaerellales</taxon>
        <taxon>Teratosphaeriaceae</taxon>
        <taxon>Salinomyces</taxon>
    </lineage>
</organism>
<feature type="domain" description="Mmc1 C-terminal" evidence="2">
    <location>
        <begin position="410"/>
        <end position="638"/>
    </location>
</feature>
<evidence type="ECO:0000259" key="2">
    <source>
        <dbReference type="Pfam" id="PF23868"/>
    </source>
</evidence>
<keyword evidence="4" id="KW-1185">Reference proteome</keyword>
<name>A0A4U0U4X0_9PEZI</name>
<dbReference type="PANTHER" id="PTHR38644:SF1">
    <property type="entry name" value="EXPRESSED PROTEIN"/>
    <property type="match status" value="1"/>
</dbReference>
<dbReference type="AlphaFoldDB" id="A0A4U0U4X0"/>
<dbReference type="Pfam" id="PF23868">
    <property type="entry name" value="Mmc1_C"/>
    <property type="match status" value="1"/>
</dbReference>
<accession>A0A4U0U4X0</accession>
<protein>
    <recommendedName>
        <fullName evidence="2">Mmc1 C-terminal domain-containing protein</fullName>
    </recommendedName>
</protein>
<dbReference type="OrthoDB" id="5593063at2759"/>
<sequence>MPSRLPLGSSSLWRAFQEPYICPSCCLPTPSPRRAARLHTSAKSASSAIRPYRTNDTRERTHRHATTRHRYADSKRHASHASLASATAINAPSTVPAEYRELHQRLVALQETLSGYVDLARLQLAVRSLESSTPVIRVALLGLGANGALAARKLARVLLSDPLNDEEAWEREILQSGQDGRSLLVRYGDVEDVVQQSPLTQNLHVPSPFLKRLNVEILVTTLNADRRASRAISDEEMAEAILVPPLTTPNAGGRVGFVRYPVHKALVVAEGIAGAVEYGRLPRFTDQAELIGTALSLPLRTATGPKSAEQSATDNVVDSDLAAHGLEVFRASKANGAQFSDEWQASRMPSLTQWLTGPQTRNTSGMHPTLRNLLNSILSKASNAIDAAANTSTAAATAATIPETKRALLNTQIDTWARDAHRDLQTNLTSALASKTWRRTAWFRLLWRIDDVSASASDILRLSWLTEAEQSLAYLSGRITEAGLATPEEMKNIGVDRAKIQEDLAATLRAWEPKTAQVLSPAELLQTPRLVERVKQESGVNALFDPPWPQTIHLSRQQLLHTLVPAFHRKAQALVLRTLSTIGGTTALGTWLFVATGGDVFAGGSIAALGFVWSLRRLQTLWGREREGFEGVLREDGRGVLGAVEGVLRGCVREGGRARVREVDEREWRVGREALRGAREEVEKVR</sequence>
<dbReference type="EMBL" id="NAJL01000014">
    <property type="protein sequence ID" value="TKA29602.1"/>
    <property type="molecule type" value="Genomic_DNA"/>
</dbReference>
<dbReference type="Proteomes" id="UP000308549">
    <property type="component" value="Unassembled WGS sequence"/>
</dbReference>